<dbReference type="GO" id="GO:0005737">
    <property type="term" value="C:cytoplasm"/>
    <property type="evidence" value="ECO:0007669"/>
    <property type="project" value="TreeGrafter"/>
</dbReference>
<evidence type="ECO:0000259" key="1">
    <source>
        <dbReference type="Pfam" id="PF02259"/>
    </source>
</evidence>
<dbReference type="InterPro" id="IPR016024">
    <property type="entry name" value="ARM-type_fold"/>
</dbReference>
<dbReference type="GO" id="GO:0031929">
    <property type="term" value="P:TOR signaling"/>
    <property type="evidence" value="ECO:0007669"/>
    <property type="project" value="TreeGrafter"/>
</dbReference>
<dbReference type="InterPro" id="IPR003151">
    <property type="entry name" value="PIK-rel_kinase_FAT"/>
</dbReference>
<dbReference type="GO" id="GO:0005634">
    <property type="term" value="C:nucleus"/>
    <property type="evidence" value="ECO:0007669"/>
    <property type="project" value="TreeGrafter"/>
</dbReference>
<comment type="caution">
    <text evidence="2">The sequence shown here is derived from an EMBL/GenBank/DDBJ whole genome shotgun (WGS) entry which is preliminary data.</text>
</comment>
<dbReference type="AlphaFoldDB" id="A0A9J6ALX7"/>
<dbReference type="InterPro" id="IPR050517">
    <property type="entry name" value="DDR_Repair_Kinase"/>
</dbReference>
<protein>
    <recommendedName>
        <fullName evidence="1">PIK-related kinase FAT domain-containing protein</fullName>
    </recommendedName>
</protein>
<dbReference type="GO" id="GO:0004674">
    <property type="term" value="F:protein serine/threonine kinase activity"/>
    <property type="evidence" value="ECO:0007669"/>
    <property type="project" value="TreeGrafter"/>
</dbReference>
<organism evidence="2 3">
    <name type="scientific">Solanum commersonii</name>
    <name type="common">Commerson's wild potato</name>
    <name type="synonym">Commerson's nightshade</name>
    <dbReference type="NCBI Taxonomy" id="4109"/>
    <lineage>
        <taxon>Eukaryota</taxon>
        <taxon>Viridiplantae</taxon>
        <taxon>Streptophyta</taxon>
        <taxon>Embryophyta</taxon>
        <taxon>Tracheophyta</taxon>
        <taxon>Spermatophyta</taxon>
        <taxon>Magnoliopsida</taxon>
        <taxon>eudicotyledons</taxon>
        <taxon>Gunneridae</taxon>
        <taxon>Pentapetalae</taxon>
        <taxon>asterids</taxon>
        <taxon>lamiids</taxon>
        <taxon>Solanales</taxon>
        <taxon>Solanaceae</taxon>
        <taxon>Solanoideae</taxon>
        <taxon>Solaneae</taxon>
        <taxon>Solanum</taxon>
    </lineage>
</organism>
<dbReference type="OrthoDB" id="381190at2759"/>
<dbReference type="PANTHER" id="PTHR11139">
    <property type="entry name" value="ATAXIA TELANGIECTASIA MUTATED ATM -RELATED"/>
    <property type="match status" value="1"/>
</dbReference>
<feature type="domain" description="PIK-related kinase FAT" evidence="1">
    <location>
        <begin position="186"/>
        <end position="297"/>
    </location>
</feature>
<sequence length="312" mass="34934">MESEVALSNRRDANPVAVVEALIQINNQLHQHEATVGILTYAQQHLGVQLKKSRQSLWNMMRDPPSYRYPSAGRFANPVAVVEALIHINNPSHQHESAVGILTYAQQCLGVQLKESWRRYEKLQCWDDALKAYTAKASQASSPHLGLDATLGRMQCLAALVRWEELNNLCKEYWTPAEPAARLEMAPMAANAAWNMGEWDQMAAYVSRLDDGDETKLRVLGYTASSSDGSSNGTLLRAVLLVRQGKYDEAREYVESAWKCLATELAALVLGTFECAYRNMVRVRQLSVLEEVIEYCTLLPMGNPVADLQYVE</sequence>
<dbReference type="GO" id="GO:0031932">
    <property type="term" value="C:TORC2 complex"/>
    <property type="evidence" value="ECO:0007669"/>
    <property type="project" value="TreeGrafter"/>
</dbReference>
<dbReference type="Pfam" id="PF02259">
    <property type="entry name" value="FAT"/>
    <property type="match status" value="1"/>
</dbReference>
<keyword evidence="3" id="KW-1185">Reference proteome</keyword>
<reference evidence="2 3" key="1">
    <citation type="submission" date="2020-09" db="EMBL/GenBank/DDBJ databases">
        <title>De no assembly of potato wild relative species, Solanum commersonii.</title>
        <authorList>
            <person name="Cho K."/>
        </authorList>
    </citation>
    <scope>NUCLEOTIDE SEQUENCE [LARGE SCALE GENOMIC DNA]</scope>
    <source>
        <strain evidence="2">LZ3.2</strain>
        <tissue evidence="2">Leaf</tissue>
    </source>
</reference>
<gene>
    <name evidence="2" type="ORF">H5410_010501</name>
</gene>
<dbReference type="SUPFAM" id="SSF48371">
    <property type="entry name" value="ARM repeat"/>
    <property type="match status" value="1"/>
</dbReference>
<dbReference type="GO" id="GO:0031931">
    <property type="term" value="C:TORC1 complex"/>
    <property type="evidence" value="ECO:0007669"/>
    <property type="project" value="TreeGrafter"/>
</dbReference>
<dbReference type="EMBL" id="JACXVP010000002">
    <property type="protein sequence ID" value="KAG5625283.1"/>
    <property type="molecule type" value="Genomic_DNA"/>
</dbReference>
<dbReference type="PANTHER" id="PTHR11139:SF9">
    <property type="entry name" value="SERINE_THREONINE-PROTEIN KINASE MTOR"/>
    <property type="match status" value="1"/>
</dbReference>
<name>A0A9J6ALX7_SOLCO</name>
<evidence type="ECO:0000313" key="3">
    <source>
        <dbReference type="Proteomes" id="UP000824120"/>
    </source>
</evidence>
<proteinExistence type="predicted"/>
<evidence type="ECO:0000313" key="2">
    <source>
        <dbReference type="EMBL" id="KAG5625283.1"/>
    </source>
</evidence>
<accession>A0A9J6ALX7</accession>
<dbReference type="GO" id="GO:0016242">
    <property type="term" value="P:negative regulation of macroautophagy"/>
    <property type="evidence" value="ECO:0007669"/>
    <property type="project" value="TreeGrafter"/>
</dbReference>
<dbReference type="Proteomes" id="UP000824120">
    <property type="component" value="Chromosome 2"/>
</dbReference>